<proteinExistence type="predicted"/>
<dbReference type="Proteomes" id="UP000545761">
    <property type="component" value="Unassembled WGS sequence"/>
</dbReference>
<evidence type="ECO:0000256" key="2">
    <source>
        <dbReference type="ARBA" id="ARBA00022840"/>
    </source>
</evidence>
<evidence type="ECO:0000256" key="1">
    <source>
        <dbReference type="ARBA" id="ARBA00022741"/>
    </source>
</evidence>
<dbReference type="AlphaFoldDB" id="A0A7W0DMU3"/>
<sequence>MTATPHDQPPTPRLLLERELELAAAARAVDTLLCPARPEGGVLVYTGEAGVGKTSLLGAVRATAEDRCTVWSARGSQATTSVPFHLVRQLLHPVLDGLDPDEGLELLGEDYEIAGPAVGLAAASGPPACPQGVCDGLGRLVGRLARSHGPLVLVVDDAHWADTESLCWLASFSAHVSGLPLLLVIAHRPPELYGSELGHLAAVGEAARMRVALQAFTPDATAELVRTMLGDDADASFCREVWAVTGGNPYEAVELLEKVRARDIKPVEESADLLRGIGATAHGRGLIDRLEQIGADATRFAWAAAVLGIDISLELVQSLAGLRKAQAADCLARLRAARILTGTDPVEFVHPVIATAVYRAIPPATRTAMHGRAAWLTSQAGLGLAPASRHLLEVQPDDDPELVEQLRAAAAEHLAVGAPDAARRCLERALREPPHARVRAHVHYELGCATLHTSLPTTVRHLRAALDLQGLDDESRADATCRLAQALAHNNEMREAAASVKAAIAHTPPGLGRIRLQAAHFMYEACRGEEDDGPARSRRLAALADHLPGHSNAERALLTLRAFDGMLRSEDAAHAVALSDRALDGGRPPRGLGWTDTEWGWEYPLLNGITCIYTDQLDRAEELFSEALLAYEVSGWSGVHLALAYTLMGGVHRRRGRLAEAETFLREGLRLADRVGSGLPVHWDAVCTLIDTLLARGHTEQAQRIADEYDFGPPYPDLLVFPDARTVRGRLLLAQGRRKEAVVELEAAGAALEARGHHNSVYAPWALELARALAHDDPDRAASLAAQARNDAERFGTDTAVGEALRCAAALAAPSDAAPLLAQAVTRLAASPSAYEHALARVEYGLLVKSPDELRRGLALAETCGADALAARASRALASEQPLT</sequence>
<dbReference type="RefSeq" id="WP_181658940.1">
    <property type="nucleotide sequence ID" value="NZ_JACEHE010000011.1"/>
</dbReference>
<dbReference type="PANTHER" id="PTHR16305">
    <property type="entry name" value="TESTICULAR SOLUBLE ADENYLYL CYCLASE"/>
    <property type="match status" value="1"/>
</dbReference>
<evidence type="ECO:0000313" key="4">
    <source>
        <dbReference type="EMBL" id="MBA2947997.1"/>
    </source>
</evidence>
<dbReference type="GO" id="GO:0005737">
    <property type="term" value="C:cytoplasm"/>
    <property type="evidence" value="ECO:0007669"/>
    <property type="project" value="TreeGrafter"/>
</dbReference>
<protein>
    <submittedName>
        <fullName evidence="4">AAA family ATPase</fullName>
    </submittedName>
</protein>
<dbReference type="SUPFAM" id="SSF48452">
    <property type="entry name" value="TPR-like"/>
    <property type="match status" value="2"/>
</dbReference>
<feature type="domain" description="Orc1-like AAA ATPase" evidence="3">
    <location>
        <begin position="18"/>
        <end position="184"/>
    </location>
</feature>
<gene>
    <name evidence="4" type="ORF">H1D24_19815</name>
</gene>
<dbReference type="InterPro" id="IPR041664">
    <property type="entry name" value="AAA_16"/>
</dbReference>
<dbReference type="GO" id="GO:0005524">
    <property type="term" value="F:ATP binding"/>
    <property type="evidence" value="ECO:0007669"/>
    <property type="project" value="UniProtKB-KW"/>
</dbReference>
<dbReference type="PANTHER" id="PTHR16305:SF35">
    <property type="entry name" value="TRANSCRIPTIONAL ACTIVATOR DOMAIN"/>
    <property type="match status" value="1"/>
</dbReference>
<keyword evidence="1" id="KW-0547">Nucleotide-binding</keyword>
<dbReference type="Pfam" id="PF13191">
    <property type="entry name" value="AAA_16"/>
    <property type="match status" value="1"/>
</dbReference>
<dbReference type="Gene3D" id="1.25.40.10">
    <property type="entry name" value="Tetratricopeptide repeat domain"/>
    <property type="match status" value="2"/>
</dbReference>
<dbReference type="InterPro" id="IPR027417">
    <property type="entry name" value="P-loop_NTPase"/>
</dbReference>
<organism evidence="4 5">
    <name type="scientific">Streptomyces himalayensis subsp. himalayensis</name>
    <dbReference type="NCBI Taxonomy" id="2756131"/>
    <lineage>
        <taxon>Bacteria</taxon>
        <taxon>Bacillati</taxon>
        <taxon>Actinomycetota</taxon>
        <taxon>Actinomycetes</taxon>
        <taxon>Kitasatosporales</taxon>
        <taxon>Streptomycetaceae</taxon>
        <taxon>Streptomyces</taxon>
        <taxon>Streptomyces himalayensis</taxon>
    </lineage>
</organism>
<dbReference type="GO" id="GO:0004016">
    <property type="term" value="F:adenylate cyclase activity"/>
    <property type="evidence" value="ECO:0007669"/>
    <property type="project" value="TreeGrafter"/>
</dbReference>
<dbReference type="EMBL" id="JACEHE010000011">
    <property type="protein sequence ID" value="MBA2947997.1"/>
    <property type="molecule type" value="Genomic_DNA"/>
</dbReference>
<evidence type="ECO:0000259" key="3">
    <source>
        <dbReference type="Pfam" id="PF13191"/>
    </source>
</evidence>
<dbReference type="InterPro" id="IPR011990">
    <property type="entry name" value="TPR-like_helical_dom_sf"/>
</dbReference>
<comment type="caution">
    <text evidence="4">The sequence shown here is derived from an EMBL/GenBank/DDBJ whole genome shotgun (WGS) entry which is preliminary data.</text>
</comment>
<keyword evidence="2" id="KW-0067">ATP-binding</keyword>
<dbReference type="SUPFAM" id="SSF52540">
    <property type="entry name" value="P-loop containing nucleoside triphosphate hydrolases"/>
    <property type="match status" value="1"/>
</dbReference>
<accession>A0A7W0DMU3</accession>
<evidence type="ECO:0000313" key="5">
    <source>
        <dbReference type="Proteomes" id="UP000545761"/>
    </source>
</evidence>
<name>A0A7W0DMU3_9ACTN</name>
<reference evidence="4 5" key="1">
    <citation type="submission" date="2020-07" db="EMBL/GenBank/DDBJ databases">
        <title>Streptomyces isolated from Indian soil.</title>
        <authorList>
            <person name="Mandal S."/>
            <person name="Maiti P.K."/>
        </authorList>
    </citation>
    <scope>NUCLEOTIDE SEQUENCE [LARGE SCALE GENOMIC DNA]</scope>
    <source>
        <strain evidence="4 5">PSKA28</strain>
    </source>
</reference>
<dbReference type="InterPro" id="IPR019734">
    <property type="entry name" value="TPR_rpt"/>
</dbReference>
<dbReference type="SMART" id="SM00028">
    <property type="entry name" value="TPR"/>
    <property type="match status" value="3"/>
</dbReference>